<accession>M4C6D1</accession>
<dbReference type="EnsemblProtists" id="HpaT814663">
    <property type="protein sequence ID" value="HpaP814663"/>
    <property type="gene ID" value="HpaG814663"/>
</dbReference>
<proteinExistence type="predicted"/>
<reference evidence="1" key="2">
    <citation type="submission" date="2015-06" db="UniProtKB">
        <authorList>
            <consortium name="EnsemblProtists"/>
        </authorList>
    </citation>
    <scope>IDENTIFICATION</scope>
    <source>
        <strain evidence="1">Emoy2</strain>
    </source>
</reference>
<dbReference type="InParanoid" id="M4C6D1"/>
<name>M4C6D1_HYAAE</name>
<evidence type="ECO:0000313" key="2">
    <source>
        <dbReference type="Proteomes" id="UP000011713"/>
    </source>
</evidence>
<dbReference type="Proteomes" id="UP000011713">
    <property type="component" value="Unassembled WGS sequence"/>
</dbReference>
<organism evidence="1 2">
    <name type="scientific">Hyaloperonospora arabidopsidis (strain Emoy2)</name>
    <name type="common">Downy mildew agent</name>
    <name type="synonym">Peronospora arabidopsidis</name>
    <dbReference type="NCBI Taxonomy" id="559515"/>
    <lineage>
        <taxon>Eukaryota</taxon>
        <taxon>Sar</taxon>
        <taxon>Stramenopiles</taxon>
        <taxon>Oomycota</taxon>
        <taxon>Peronosporomycetes</taxon>
        <taxon>Peronosporales</taxon>
        <taxon>Peronosporaceae</taxon>
        <taxon>Hyaloperonospora</taxon>
    </lineage>
</organism>
<keyword evidence="2" id="KW-1185">Reference proteome</keyword>
<reference evidence="2" key="1">
    <citation type="journal article" date="2010" name="Science">
        <title>Signatures of adaptation to obligate biotrophy in the Hyaloperonospora arabidopsidis genome.</title>
        <authorList>
            <person name="Baxter L."/>
            <person name="Tripathy S."/>
            <person name="Ishaque N."/>
            <person name="Boot N."/>
            <person name="Cabral A."/>
            <person name="Kemen E."/>
            <person name="Thines M."/>
            <person name="Ah-Fong A."/>
            <person name="Anderson R."/>
            <person name="Badejoko W."/>
            <person name="Bittner-Eddy P."/>
            <person name="Boore J.L."/>
            <person name="Chibucos M.C."/>
            <person name="Coates M."/>
            <person name="Dehal P."/>
            <person name="Delehaunty K."/>
            <person name="Dong S."/>
            <person name="Downton P."/>
            <person name="Dumas B."/>
            <person name="Fabro G."/>
            <person name="Fronick C."/>
            <person name="Fuerstenberg S.I."/>
            <person name="Fulton L."/>
            <person name="Gaulin E."/>
            <person name="Govers F."/>
            <person name="Hughes L."/>
            <person name="Humphray S."/>
            <person name="Jiang R.H."/>
            <person name="Judelson H."/>
            <person name="Kamoun S."/>
            <person name="Kyung K."/>
            <person name="Meijer H."/>
            <person name="Minx P."/>
            <person name="Morris P."/>
            <person name="Nelson J."/>
            <person name="Phuntumart V."/>
            <person name="Qutob D."/>
            <person name="Rehmany A."/>
            <person name="Rougon-Cardoso A."/>
            <person name="Ryden P."/>
            <person name="Torto-Alalibo T."/>
            <person name="Studholme D."/>
            <person name="Wang Y."/>
            <person name="Win J."/>
            <person name="Wood J."/>
            <person name="Clifton S.W."/>
            <person name="Rogers J."/>
            <person name="Van den Ackerveken G."/>
            <person name="Jones J.D."/>
            <person name="McDowell J.M."/>
            <person name="Beynon J."/>
            <person name="Tyler B.M."/>
        </authorList>
    </citation>
    <scope>NUCLEOTIDE SEQUENCE [LARGE SCALE GENOMIC DNA]</scope>
    <source>
        <strain evidence="2">Emoy2</strain>
    </source>
</reference>
<dbReference type="VEuPathDB" id="FungiDB:HpaG814663"/>
<protein>
    <submittedName>
        <fullName evidence="1">Uncharacterized protein</fullName>
    </submittedName>
</protein>
<dbReference type="HOGENOM" id="CLU_2799402_0_0_1"/>
<evidence type="ECO:0000313" key="1">
    <source>
        <dbReference type="EnsemblProtists" id="HpaP814663"/>
    </source>
</evidence>
<dbReference type="AlphaFoldDB" id="M4C6D1"/>
<dbReference type="EMBL" id="JH597983">
    <property type="status" value="NOT_ANNOTATED_CDS"/>
    <property type="molecule type" value="Genomic_DNA"/>
</dbReference>
<sequence>MYKLLSFLSWVRYYRSAYVMQKYALSVILISFCVYHTNVPGYHNHLCNPVTVGILSLVRLGKAPDSGQ</sequence>